<dbReference type="EMBL" id="CP049074">
    <property type="protein sequence ID" value="QKQ99594.1"/>
    <property type="molecule type" value="Genomic_DNA"/>
</dbReference>
<gene>
    <name evidence="1" type="ORF">GWK48_03555</name>
</gene>
<dbReference type="Gene3D" id="3.40.50.300">
    <property type="entry name" value="P-loop containing nucleotide triphosphate hydrolases"/>
    <property type="match status" value="1"/>
</dbReference>
<keyword evidence="1" id="KW-0067">ATP-binding</keyword>
<dbReference type="SUPFAM" id="SSF52540">
    <property type="entry name" value="P-loop containing nucleoside triphosphate hydrolases"/>
    <property type="match status" value="1"/>
</dbReference>
<accession>A0A6N0NTV0</accession>
<dbReference type="RefSeq" id="WP_174629672.1">
    <property type="nucleotide sequence ID" value="NZ_CP049074.1"/>
</dbReference>
<name>A0A6N0NTV0_9CREN</name>
<sequence>MGYKHLSISSFLFQRGRFVSLFGMAGSGKTALSLQVLREVGRGIYLSTSGVSYEGRVRGKWDSLFVNVNSPFELFSAVVESPGKLPRIVVVDSVNRFFRMDRKHRPLLMTLNLLKSTPGKVLLTWDMSINNRVSGHKIMLYYSEDVFRTTGRYLIGNNVKCKFKIKSDGVEGCITS</sequence>
<keyword evidence="2" id="KW-1185">Reference proteome</keyword>
<keyword evidence="1" id="KW-0547">Nucleotide-binding</keyword>
<evidence type="ECO:0000313" key="2">
    <source>
        <dbReference type="Proteomes" id="UP000509301"/>
    </source>
</evidence>
<reference evidence="1 2" key="1">
    <citation type="submission" date="2020-02" db="EMBL/GenBank/DDBJ databases">
        <title>Comparative genome analysis reveals the metabolism and evolution of the thermophilic archaeal genus Metallosphaera.</title>
        <authorList>
            <person name="Jiang C."/>
        </authorList>
    </citation>
    <scope>NUCLEOTIDE SEQUENCE [LARGE SCALE GENOMIC DNA]</scope>
    <source>
        <strain evidence="1 2">Ric-A</strain>
    </source>
</reference>
<dbReference type="KEGG" id="mten:GWK48_03555"/>
<dbReference type="AlphaFoldDB" id="A0A6N0NTV0"/>
<evidence type="ECO:0000313" key="1">
    <source>
        <dbReference type="EMBL" id="QKQ99594.1"/>
    </source>
</evidence>
<dbReference type="Proteomes" id="UP000509301">
    <property type="component" value="Chromosome"/>
</dbReference>
<dbReference type="InterPro" id="IPR027417">
    <property type="entry name" value="P-loop_NTPase"/>
</dbReference>
<dbReference type="GeneID" id="55640994"/>
<organism evidence="1 2">
    <name type="scientific">Metallosphaera tengchongensis</name>
    <dbReference type="NCBI Taxonomy" id="1532350"/>
    <lineage>
        <taxon>Archaea</taxon>
        <taxon>Thermoproteota</taxon>
        <taxon>Thermoprotei</taxon>
        <taxon>Sulfolobales</taxon>
        <taxon>Sulfolobaceae</taxon>
        <taxon>Metallosphaera</taxon>
    </lineage>
</organism>
<proteinExistence type="predicted"/>
<protein>
    <submittedName>
        <fullName evidence="1">ATP-binding protein</fullName>
    </submittedName>
</protein>
<dbReference type="OrthoDB" id="17644at2157"/>
<dbReference type="GO" id="GO:0005524">
    <property type="term" value="F:ATP binding"/>
    <property type="evidence" value="ECO:0007669"/>
    <property type="project" value="UniProtKB-KW"/>
</dbReference>